<protein>
    <submittedName>
        <fullName evidence="3">ATP-binding protein</fullName>
    </submittedName>
</protein>
<keyword evidence="3" id="KW-0547">Nucleotide-binding</keyword>
<accession>A0ABV1E9E4</accession>
<proteinExistence type="predicted"/>
<evidence type="ECO:0000313" key="3">
    <source>
        <dbReference type="EMBL" id="MEQ2443937.1"/>
    </source>
</evidence>
<dbReference type="Gene3D" id="3.30.565.10">
    <property type="entry name" value="Histidine kinase-like ATPase, C-terminal domain"/>
    <property type="match status" value="1"/>
</dbReference>
<dbReference type="GO" id="GO:0005524">
    <property type="term" value="F:ATP binding"/>
    <property type="evidence" value="ECO:0007669"/>
    <property type="project" value="UniProtKB-KW"/>
</dbReference>
<comment type="caution">
    <text evidence="3">The sequence shown here is derived from an EMBL/GenBank/DDBJ whole genome shotgun (WGS) entry which is preliminary data.</text>
</comment>
<dbReference type="Pfam" id="PF14501">
    <property type="entry name" value="HATPase_c_5"/>
    <property type="match status" value="1"/>
</dbReference>
<name>A0ABV1E9E4_9FIRM</name>
<feature type="transmembrane region" description="Helical" evidence="1">
    <location>
        <begin position="59"/>
        <end position="78"/>
    </location>
</feature>
<evidence type="ECO:0000256" key="1">
    <source>
        <dbReference type="SAM" id="Phobius"/>
    </source>
</evidence>
<keyword evidence="4" id="KW-1185">Reference proteome</keyword>
<sequence length="297" mass="33801">MAGYQAFKKRSGGVMNIIRVDAVGQLIISAIALFAMNIVEMIQFLYQPAAKDPLVNMSGPIMAVLFTCITLMLEYNLLSYKTAETERNTLKEIVQEKRNQTEFEKKMMEAVNMNAHDLKYKVKDGALLQDAQRDIERAVDAYDTALHTGNEALDIILSKKKLDCFRRGIQLICIADGKRLDFMSESDIFTLFGNILDNAIEGVERLDDPDDRIIQLNVVGRNSFVQIREENYFRDGLLLSGQTLMTTKEDKEHHGYGMKSIALLVEKYGGHHKIETQENLFALDILLPMRDRQNGER</sequence>
<dbReference type="InterPro" id="IPR032834">
    <property type="entry name" value="NatK-like_C"/>
</dbReference>
<evidence type="ECO:0000313" key="4">
    <source>
        <dbReference type="Proteomes" id="UP001464378"/>
    </source>
</evidence>
<dbReference type="Proteomes" id="UP001464378">
    <property type="component" value="Unassembled WGS sequence"/>
</dbReference>
<keyword evidence="1" id="KW-1133">Transmembrane helix</keyword>
<dbReference type="CDD" id="cd16935">
    <property type="entry name" value="HATPase_AgrC-ComD-like"/>
    <property type="match status" value="1"/>
</dbReference>
<keyword evidence="1" id="KW-0472">Membrane</keyword>
<feature type="domain" description="Sensor histidine kinase NatK-like C-terminal" evidence="2">
    <location>
        <begin position="186"/>
        <end position="288"/>
    </location>
</feature>
<feature type="transmembrane region" description="Helical" evidence="1">
    <location>
        <begin position="20"/>
        <end position="39"/>
    </location>
</feature>
<keyword evidence="1" id="KW-0812">Transmembrane</keyword>
<organism evidence="3 4">
    <name type="scientific">Pseudoflavonifractor intestinihominis</name>
    <dbReference type="NCBI Taxonomy" id="3133171"/>
    <lineage>
        <taxon>Bacteria</taxon>
        <taxon>Bacillati</taxon>
        <taxon>Bacillota</taxon>
        <taxon>Clostridia</taxon>
        <taxon>Eubacteriales</taxon>
        <taxon>Oscillospiraceae</taxon>
        <taxon>Pseudoflavonifractor</taxon>
    </lineage>
</organism>
<dbReference type="EMBL" id="JBBMFK010000016">
    <property type="protein sequence ID" value="MEQ2443937.1"/>
    <property type="molecule type" value="Genomic_DNA"/>
</dbReference>
<evidence type="ECO:0000259" key="2">
    <source>
        <dbReference type="Pfam" id="PF14501"/>
    </source>
</evidence>
<keyword evidence="3" id="KW-0067">ATP-binding</keyword>
<reference evidence="3 4" key="1">
    <citation type="submission" date="2024-03" db="EMBL/GenBank/DDBJ databases">
        <title>Human intestinal bacterial collection.</title>
        <authorList>
            <person name="Pauvert C."/>
            <person name="Hitch T.C.A."/>
            <person name="Clavel T."/>
        </authorList>
    </citation>
    <scope>NUCLEOTIDE SEQUENCE [LARGE SCALE GENOMIC DNA]</scope>
    <source>
        <strain evidence="3 4">CLA-AP-H29</strain>
    </source>
</reference>
<dbReference type="InterPro" id="IPR036890">
    <property type="entry name" value="HATPase_C_sf"/>
</dbReference>
<gene>
    <name evidence="3" type="ORF">WMO64_10730</name>
</gene>
<dbReference type="SUPFAM" id="SSF55874">
    <property type="entry name" value="ATPase domain of HSP90 chaperone/DNA topoisomerase II/histidine kinase"/>
    <property type="match status" value="1"/>
</dbReference>